<organism evidence="3 4">
    <name type="scientific">Skeletonema marinoi</name>
    <dbReference type="NCBI Taxonomy" id="267567"/>
    <lineage>
        <taxon>Eukaryota</taxon>
        <taxon>Sar</taxon>
        <taxon>Stramenopiles</taxon>
        <taxon>Ochrophyta</taxon>
        <taxon>Bacillariophyta</taxon>
        <taxon>Coscinodiscophyceae</taxon>
        <taxon>Thalassiosirophycidae</taxon>
        <taxon>Thalassiosirales</taxon>
        <taxon>Skeletonemataceae</taxon>
        <taxon>Skeletonema</taxon>
        <taxon>Skeletonema marinoi-dohrnii complex</taxon>
    </lineage>
</organism>
<feature type="region of interest" description="Disordered" evidence="1">
    <location>
        <begin position="88"/>
        <end position="141"/>
    </location>
</feature>
<reference evidence="3" key="1">
    <citation type="submission" date="2023-06" db="EMBL/GenBank/DDBJ databases">
        <title>Survivors Of The Sea: Transcriptome response of Skeletonema marinoi to long-term dormancy.</title>
        <authorList>
            <person name="Pinder M.I.M."/>
            <person name="Kourtchenko O."/>
            <person name="Robertson E.K."/>
            <person name="Larsson T."/>
            <person name="Maumus F."/>
            <person name="Osuna-Cruz C.M."/>
            <person name="Vancaester E."/>
            <person name="Stenow R."/>
            <person name="Vandepoele K."/>
            <person name="Ploug H."/>
            <person name="Bruchert V."/>
            <person name="Godhe A."/>
            <person name="Topel M."/>
        </authorList>
    </citation>
    <scope>NUCLEOTIDE SEQUENCE</scope>
    <source>
        <strain evidence="3">R05AC</strain>
    </source>
</reference>
<comment type="caution">
    <text evidence="3">The sequence shown here is derived from an EMBL/GenBank/DDBJ whole genome shotgun (WGS) entry which is preliminary data.</text>
</comment>
<evidence type="ECO:0000256" key="2">
    <source>
        <dbReference type="SAM" id="SignalP"/>
    </source>
</evidence>
<gene>
    <name evidence="3" type="ORF">QTG54_008167</name>
</gene>
<feature type="chain" id="PRO_5042003374" evidence="2">
    <location>
        <begin position="20"/>
        <end position="141"/>
    </location>
</feature>
<dbReference type="AlphaFoldDB" id="A0AAD8Y9H9"/>
<evidence type="ECO:0000256" key="1">
    <source>
        <dbReference type="SAM" id="MobiDB-lite"/>
    </source>
</evidence>
<dbReference type="EMBL" id="JATAAI010000014">
    <property type="protein sequence ID" value="KAK1740915.1"/>
    <property type="molecule type" value="Genomic_DNA"/>
</dbReference>
<sequence>MKCIFLKLTAFAMLATASASGVYASSESDEPSSTTPQSLRGSFLDENEDADWWGGWGNDLSKCTSNCHCYVGSCDQTECRSNCGCNTGGGGACKRGHNEGDSEDVGIDQSFSGEDEEEYDTGDFEHDEDEELDEADAFAQA</sequence>
<keyword evidence="4" id="KW-1185">Reference proteome</keyword>
<proteinExistence type="predicted"/>
<keyword evidence="2" id="KW-0732">Signal</keyword>
<dbReference type="Proteomes" id="UP001224775">
    <property type="component" value="Unassembled WGS sequence"/>
</dbReference>
<evidence type="ECO:0000313" key="4">
    <source>
        <dbReference type="Proteomes" id="UP001224775"/>
    </source>
</evidence>
<feature type="region of interest" description="Disordered" evidence="1">
    <location>
        <begin position="24"/>
        <end position="43"/>
    </location>
</feature>
<evidence type="ECO:0000313" key="3">
    <source>
        <dbReference type="EMBL" id="KAK1740915.1"/>
    </source>
</evidence>
<feature type="compositionally biased region" description="Acidic residues" evidence="1">
    <location>
        <begin position="113"/>
        <end position="141"/>
    </location>
</feature>
<accession>A0AAD8Y9H9</accession>
<protein>
    <submittedName>
        <fullName evidence="3">Uncharacterized protein</fullName>
    </submittedName>
</protein>
<feature type="signal peptide" evidence="2">
    <location>
        <begin position="1"/>
        <end position="19"/>
    </location>
</feature>
<name>A0AAD8Y9H9_9STRA</name>